<evidence type="ECO:0000313" key="6">
    <source>
        <dbReference type="EMBL" id="JAD12256.1"/>
    </source>
</evidence>
<organism evidence="6">
    <name type="scientific">Zeugodacus cucurbitae</name>
    <name type="common">Melon fruit fly</name>
    <name type="synonym">Bactrocera cucurbitae</name>
    <dbReference type="NCBI Taxonomy" id="28588"/>
    <lineage>
        <taxon>Eukaryota</taxon>
        <taxon>Metazoa</taxon>
        <taxon>Ecdysozoa</taxon>
        <taxon>Arthropoda</taxon>
        <taxon>Hexapoda</taxon>
        <taxon>Insecta</taxon>
        <taxon>Pterygota</taxon>
        <taxon>Neoptera</taxon>
        <taxon>Endopterygota</taxon>
        <taxon>Diptera</taxon>
        <taxon>Brachycera</taxon>
        <taxon>Muscomorpha</taxon>
        <taxon>Tephritoidea</taxon>
        <taxon>Tephritidae</taxon>
        <taxon>Zeugodacus</taxon>
        <taxon>Zeugodacus</taxon>
    </lineage>
</organism>
<dbReference type="Pfam" id="PF13359">
    <property type="entry name" value="DDE_Tnp_4"/>
    <property type="match status" value="1"/>
</dbReference>
<dbReference type="EMBL" id="GBXI01010422">
    <property type="protein sequence ID" value="JAD03870.1"/>
    <property type="molecule type" value="Transcribed_RNA"/>
</dbReference>
<dbReference type="InterPro" id="IPR027806">
    <property type="entry name" value="HARBI1_dom"/>
</dbReference>
<protein>
    <submittedName>
        <fullName evidence="6">Fructose-1,6-bisphosphatase class 1 3</fullName>
    </submittedName>
</protein>
<keyword evidence="2" id="KW-0479">Metal-binding</keyword>
<feature type="domain" description="DDE Tnp4" evidence="3">
    <location>
        <begin position="28"/>
        <end position="90"/>
    </location>
</feature>
<reference evidence="6" key="2">
    <citation type="journal article" date="2015" name="Gigascience">
        <title>Reconstructing a comprehensive transcriptome assembly of a white-pupal translocated strain of the pest fruit fly Bactrocera cucurbitae.</title>
        <authorList>
            <person name="Sim S.B."/>
            <person name="Calla B."/>
            <person name="Hall B."/>
            <person name="DeRego T."/>
            <person name="Geib S.M."/>
        </authorList>
    </citation>
    <scope>NUCLEOTIDE SEQUENCE</scope>
</reference>
<dbReference type="AlphaFoldDB" id="A0A0A1XMM9"/>
<dbReference type="EMBL" id="GBXI01004334">
    <property type="protein sequence ID" value="JAD09958.1"/>
    <property type="molecule type" value="Transcribed_RNA"/>
</dbReference>
<gene>
    <name evidence="6" type="primary">fbp3_1</name>
    <name evidence="5" type="synonym">fbp3_0</name>
    <name evidence="4" type="synonym">fbp3_2</name>
    <name evidence="6" type="ORF">g.7525</name>
    <name evidence="4" type="ORF">g.7526</name>
    <name evidence="5" type="ORF">g.7527</name>
</gene>
<sequence>MRFGEDLLENRLPLPPDTPLPLSCQQFPHYFVGDCAFPLNNNLMQTYPGVNTTRAQRIFNYRLSRARRVIENAFGILTTMRRVLRTTMEFHPENDDKSY</sequence>
<accession>A0A0A1XMM9</accession>
<reference evidence="6" key="1">
    <citation type="submission" date="2014-11" db="EMBL/GenBank/DDBJ databases">
        <authorList>
            <person name="Geib S."/>
        </authorList>
    </citation>
    <scope>NUCLEOTIDE SEQUENCE</scope>
</reference>
<comment type="cofactor">
    <cofactor evidence="1">
        <name>a divalent metal cation</name>
        <dbReference type="ChEBI" id="CHEBI:60240"/>
    </cofactor>
</comment>
<evidence type="ECO:0000259" key="3">
    <source>
        <dbReference type="Pfam" id="PF13359"/>
    </source>
</evidence>
<dbReference type="GO" id="GO:0046872">
    <property type="term" value="F:metal ion binding"/>
    <property type="evidence" value="ECO:0007669"/>
    <property type="project" value="UniProtKB-KW"/>
</dbReference>
<evidence type="ECO:0000313" key="5">
    <source>
        <dbReference type="EMBL" id="JAD09958.1"/>
    </source>
</evidence>
<evidence type="ECO:0000313" key="4">
    <source>
        <dbReference type="EMBL" id="JAD03870.1"/>
    </source>
</evidence>
<name>A0A0A1XMM9_ZEUCU</name>
<proteinExistence type="predicted"/>
<dbReference type="EMBL" id="GBXI01002036">
    <property type="protein sequence ID" value="JAD12256.1"/>
    <property type="molecule type" value="Transcribed_RNA"/>
</dbReference>
<evidence type="ECO:0000256" key="1">
    <source>
        <dbReference type="ARBA" id="ARBA00001968"/>
    </source>
</evidence>
<evidence type="ECO:0000256" key="2">
    <source>
        <dbReference type="ARBA" id="ARBA00022723"/>
    </source>
</evidence>